<evidence type="ECO:0000313" key="2">
    <source>
        <dbReference type="EMBL" id="TKD51542.1"/>
    </source>
</evidence>
<reference evidence="2 3" key="1">
    <citation type="submission" date="2019-04" db="EMBL/GenBank/DDBJ databases">
        <authorList>
            <person name="Yang Y."/>
            <person name="Wei D."/>
        </authorList>
    </citation>
    <scope>NUCLEOTIDE SEQUENCE [LARGE SCALE GENOMIC DNA]</scope>
    <source>
        <strain evidence="2 3">L-1-4w-11</strain>
    </source>
</reference>
<evidence type="ECO:0000256" key="1">
    <source>
        <dbReference type="SAM" id="MobiDB-lite"/>
    </source>
</evidence>
<feature type="region of interest" description="Disordered" evidence="1">
    <location>
        <begin position="1"/>
        <end position="60"/>
    </location>
</feature>
<comment type="caution">
    <text evidence="2">The sequence shown here is derived from an EMBL/GenBank/DDBJ whole genome shotgun (WGS) entry which is preliminary data.</text>
</comment>
<dbReference type="EMBL" id="SWKR01000002">
    <property type="protein sequence ID" value="TKD51542.1"/>
    <property type="molecule type" value="Genomic_DNA"/>
</dbReference>
<name>A0A4U1L465_9SPHN</name>
<dbReference type="AlphaFoldDB" id="A0A4U1L465"/>
<dbReference type="RefSeq" id="WP_136943478.1">
    <property type="nucleotide sequence ID" value="NZ_SWKR01000002.1"/>
</dbReference>
<proteinExistence type="predicted"/>
<keyword evidence="3" id="KW-1185">Reference proteome</keyword>
<feature type="compositionally biased region" description="Basic and acidic residues" evidence="1">
    <location>
        <begin position="30"/>
        <end position="60"/>
    </location>
</feature>
<evidence type="ECO:0000313" key="3">
    <source>
        <dbReference type="Proteomes" id="UP000309138"/>
    </source>
</evidence>
<gene>
    <name evidence="2" type="ORF">FBR43_12840</name>
</gene>
<dbReference type="Proteomes" id="UP000309138">
    <property type="component" value="Unassembled WGS sequence"/>
</dbReference>
<protein>
    <submittedName>
        <fullName evidence="2">Uncharacterized protein</fullName>
    </submittedName>
</protein>
<organism evidence="2 3">
    <name type="scientific">Sphingomonas baiyangensis</name>
    <dbReference type="NCBI Taxonomy" id="2572576"/>
    <lineage>
        <taxon>Bacteria</taxon>
        <taxon>Pseudomonadati</taxon>
        <taxon>Pseudomonadota</taxon>
        <taxon>Alphaproteobacteria</taxon>
        <taxon>Sphingomonadales</taxon>
        <taxon>Sphingomonadaceae</taxon>
        <taxon>Sphingomonas</taxon>
    </lineage>
</organism>
<sequence>MMATISENEEPAREHDMNEPSDDQSSSSDRATKDRPGGKPDIEEAQEDAAHEREEKGGYQ</sequence>
<accession>A0A4U1L465</accession>